<dbReference type="EMBL" id="WJIF01000012">
    <property type="protein sequence ID" value="MRG61401.1"/>
    <property type="molecule type" value="Genomic_DNA"/>
</dbReference>
<evidence type="ECO:0000313" key="3">
    <source>
        <dbReference type="EMBL" id="MRG61401.1"/>
    </source>
</evidence>
<evidence type="ECO:0000313" key="4">
    <source>
        <dbReference type="Proteomes" id="UP000431080"/>
    </source>
</evidence>
<dbReference type="InterPro" id="IPR006680">
    <property type="entry name" value="Amidohydro-rel"/>
</dbReference>
<evidence type="ECO:0000256" key="1">
    <source>
        <dbReference type="ARBA" id="ARBA00038310"/>
    </source>
</evidence>
<dbReference type="Gene3D" id="3.20.20.140">
    <property type="entry name" value="Metal-dependent hydrolases"/>
    <property type="match status" value="1"/>
</dbReference>
<dbReference type="RefSeq" id="WP_216648852.1">
    <property type="nucleotide sequence ID" value="NZ_WJIF01000012.1"/>
</dbReference>
<sequence>MTRVVDAHVHVWDRSRSAYPWITPELGVLDRDVLPDEAGAELAAAGVDAAILVQADDTLDDTRYLLEVASTHSWVAGVVGWAPLDDERAANEALDVLAGERALRGIRHLVHDDPRDDFLDLPAVRASLRAVARAGLAFDVPDAWPRHLAATTRLAEAVPGLTVVLDHLGKPPVGSEAYPAWVAQFRAVAERPNAVAKFSGLHLPGVPFDAATLRPLLDLALEAFGPDRLMYGGDWPMSLPHGGYTATWAVMRTLIDELAPTEREAVLHGTAERVYLDADIRPLEPDVGGESP</sequence>
<accession>A0A6I2FAK9</accession>
<reference evidence="3 4" key="1">
    <citation type="submission" date="2019-10" db="EMBL/GenBank/DDBJ databases">
        <authorList>
            <person name="Nie G."/>
            <person name="Ming H."/>
            <person name="Yi B."/>
        </authorList>
    </citation>
    <scope>NUCLEOTIDE SEQUENCE [LARGE SCALE GENOMIC DNA]</scope>
    <source>
        <strain evidence="3 4">CFH 90414</strain>
    </source>
</reference>
<dbReference type="Pfam" id="PF04909">
    <property type="entry name" value="Amidohydro_2"/>
    <property type="match status" value="1"/>
</dbReference>
<evidence type="ECO:0000259" key="2">
    <source>
        <dbReference type="Pfam" id="PF04909"/>
    </source>
</evidence>
<protein>
    <submittedName>
        <fullName evidence="3">Amidohydrolase family protein</fullName>
    </submittedName>
</protein>
<dbReference type="GO" id="GO:0016787">
    <property type="term" value="F:hydrolase activity"/>
    <property type="evidence" value="ECO:0007669"/>
    <property type="project" value="UniProtKB-KW"/>
</dbReference>
<keyword evidence="4" id="KW-1185">Reference proteome</keyword>
<feature type="domain" description="Amidohydrolase-related" evidence="2">
    <location>
        <begin position="5"/>
        <end position="275"/>
    </location>
</feature>
<dbReference type="PANTHER" id="PTHR43569">
    <property type="entry name" value="AMIDOHYDROLASE"/>
    <property type="match status" value="1"/>
</dbReference>
<dbReference type="PANTHER" id="PTHR43569:SF2">
    <property type="entry name" value="AMIDOHYDROLASE-RELATED DOMAIN-CONTAINING PROTEIN"/>
    <property type="match status" value="1"/>
</dbReference>
<dbReference type="InterPro" id="IPR032466">
    <property type="entry name" value="Metal_Hydrolase"/>
</dbReference>
<keyword evidence="3" id="KW-0378">Hydrolase</keyword>
<dbReference type="SUPFAM" id="SSF51556">
    <property type="entry name" value="Metallo-dependent hydrolases"/>
    <property type="match status" value="1"/>
</dbReference>
<dbReference type="AlphaFoldDB" id="A0A6I2FAK9"/>
<dbReference type="InterPro" id="IPR052350">
    <property type="entry name" value="Metallo-dep_Lactonases"/>
</dbReference>
<gene>
    <name evidence="3" type="ORF">GE115_16210</name>
</gene>
<dbReference type="Proteomes" id="UP000431080">
    <property type="component" value="Unassembled WGS sequence"/>
</dbReference>
<organism evidence="3 4">
    <name type="scientific">Agromyces agglutinans</name>
    <dbReference type="NCBI Taxonomy" id="2662258"/>
    <lineage>
        <taxon>Bacteria</taxon>
        <taxon>Bacillati</taxon>
        <taxon>Actinomycetota</taxon>
        <taxon>Actinomycetes</taxon>
        <taxon>Micrococcales</taxon>
        <taxon>Microbacteriaceae</taxon>
        <taxon>Agromyces</taxon>
    </lineage>
</organism>
<proteinExistence type="inferred from homology"/>
<name>A0A6I2FAK9_9MICO</name>
<comment type="similarity">
    <text evidence="1">Belongs to the metallo-dependent hydrolases superfamily.</text>
</comment>
<comment type="caution">
    <text evidence="3">The sequence shown here is derived from an EMBL/GenBank/DDBJ whole genome shotgun (WGS) entry which is preliminary data.</text>
</comment>